<evidence type="ECO:0000259" key="10">
    <source>
        <dbReference type="Pfam" id="PF17802"/>
    </source>
</evidence>
<dbReference type="InterPro" id="IPR041033">
    <property type="entry name" value="SpaA_PFL_dom_1"/>
</dbReference>
<gene>
    <name evidence="11" type="ORF">RV04_GL002099</name>
</gene>
<keyword evidence="4 7" id="KW-0732">Signal</keyword>
<evidence type="ECO:0000256" key="6">
    <source>
        <dbReference type="SAM" id="Phobius"/>
    </source>
</evidence>
<dbReference type="Proteomes" id="UP000182077">
    <property type="component" value="Unassembled WGS sequence"/>
</dbReference>
<name>A0A1L8TMD3_9ENTE</name>
<keyword evidence="12" id="KW-1185">Reference proteome</keyword>
<keyword evidence="6" id="KW-0472">Membrane</keyword>
<dbReference type="Gene3D" id="2.60.40.740">
    <property type="match status" value="1"/>
</dbReference>
<feature type="domain" description="Gram-positive pilin subunit D1 N-terminal" evidence="9">
    <location>
        <begin position="28"/>
        <end position="183"/>
    </location>
</feature>
<keyword evidence="2" id="KW-0134">Cell wall</keyword>
<dbReference type="NCBIfam" id="TIGR04226">
    <property type="entry name" value="RrgB_K2N_iso_D2"/>
    <property type="match status" value="1"/>
</dbReference>
<keyword evidence="6" id="KW-1133">Transmembrane helix</keyword>
<protein>
    <submittedName>
        <fullName evidence="11">LPXTG-domain-containing protein cell wall anchor domain</fullName>
    </submittedName>
</protein>
<evidence type="ECO:0000256" key="2">
    <source>
        <dbReference type="ARBA" id="ARBA00022512"/>
    </source>
</evidence>
<feature type="domain" description="SpaA-like prealbumin fold" evidence="10">
    <location>
        <begin position="383"/>
        <end position="473"/>
    </location>
</feature>
<evidence type="ECO:0000259" key="9">
    <source>
        <dbReference type="Pfam" id="PF16555"/>
    </source>
</evidence>
<keyword evidence="6" id="KW-0812">Transmembrane</keyword>
<feature type="signal peptide" evidence="7">
    <location>
        <begin position="1"/>
        <end position="24"/>
    </location>
</feature>
<dbReference type="STRING" id="249189.RV04_GL002099"/>
<evidence type="ECO:0000313" key="11">
    <source>
        <dbReference type="EMBL" id="OJG45383.1"/>
    </source>
</evidence>
<dbReference type="Pfam" id="PF17802">
    <property type="entry name" value="SpaA"/>
    <property type="match status" value="1"/>
</dbReference>
<dbReference type="InterPro" id="IPR013783">
    <property type="entry name" value="Ig-like_fold"/>
</dbReference>
<comment type="similarity">
    <text evidence="1">Belongs to the serine-aspartate repeat-containing protein (SDr) family.</text>
</comment>
<proteinExistence type="inferred from homology"/>
<evidence type="ECO:0000256" key="5">
    <source>
        <dbReference type="ARBA" id="ARBA00023088"/>
    </source>
</evidence>
<dbReference type="InterPro" id="IPR048052">
    <property type="entry name" value="FM1-like"/>
</dbReference>
<keyword evidence="3" id="KW-0964">Secreted</keyword>
<sequence>MLVALTCLLPLVIGIFGFGNTTYAAEDETVAVTLHKNKMDQFPTTTIQNTGDKMSEFERYEGLPGVKFDVWEVSADFYQQLNQTIKQDASDAEYQKAVKDLMSTYTLPADAGAALQTVVTDGNGEAKFEGLEKRNADGTYKIYLFVEEAADDRETISAPLILMLPVINKEGVENTNIHLYPKNKIKTDISKELLDDEGNPIAGENDSLIDYEIGKKITYRVGLTIPNQIGEFVTDEKGQEIPRYTALNLKDAVSEKGLKFEGIDKIIVGTDETKDIKDDFLSHSAASYTNAGTDFSGYAGFEIKMNLDPQYLDKAKETADYLKQYAGKTIYIYYAVSFTDETPVDTSVENEFTVDLGHDGESENKKVEEEIPSIITGGKKFFKHEDGKETQALQGAEFKVYKIVNGQKLYLKKGTNTISWTANETEAEVYTSNELGQLQVTGLSFGTYYLQETKAPNGFQLLKDDQEFEIKEGSFDDGESLAIANVSKGGFLPSTGGKGIIAFLAIGLVMMLGAVIRYRRIQQAVN</sequence>
<dbReference type="AlphaFoldDB" id="A0A1L8TMD3"/>
<feature type="transmembrane region" description="Helical" evidence="6">
    <location>
        <begin position="500"/>
        <end position="518"/>
    </location>
</feature>
<evidence type="ECO:0000313" key="12">
    <source>
        <dbReference type="Proteomes" id="UP000182077"/>
    </source>
</evidence>
<evidence type="ECO:0000256" key="1">
    <source>
        <dbReference type="ARBA" id="ARBA00007257"/>
    </source>
</evidence>
<feature type="chain" id="PRO_5012815247" evidence="7">
    <location>
        <begin position="25"/>
        <end position="526"/>
    </location>
</feature>
<dbReference type="EMBL" id="JXKQ01000006">
    <property type="protein sequence ID" value="OJG45383.1"/>
    <property type="molecule type" value="Genomic_DNA"/>
</dbReference>
<feature type="domain" description="Gram-positive cocci surface proteins LPxTG" evidence="8">
    <location>
        <begin position="487"/>
        <end position="515"/>
    </location>
</feature>
<keyword evidence="5" id="KW-0572">Peptidoglycan-anchor</keyword>
<evidence type="ECO:0000256" key="7">
    <source>
        <dbReference type="SAM" id="SignalP"/>
    </source>
</evidence>
<comment type="caution">
    <text evidence="11">The sequence shown here is derived from an EMBL/GenBank/DDBJ whole genome shotgun (WGS) entry which is preliminary data.</text>
</comment>
<reference evidence="11 12" key="1">
    <citation type="submission" date="2014-12" db="EMBL/GenBank/DDBJ databases">
        <title>Draft genome sequences of 29 type strains of Enterococci.</title>
        <authorList>
            <person name="Zhong Z."/>
            <person name="Sun Z."/>
            <person name="Liu W."/>
            <person name="Zhang W."/>
            <person name="Zhang H."/>
        </authorList>
    </citation>
    <scope>NUCLEOTIDE SEQUENCE [LARGE SCALE GENOMIC DNA]</scope>
    <source>
        <strain evidence="11 12">DSM 17122</strain>
    </source>
</reference>
<dbReference type="InterPro" id="IPR019931">
    <property type="entry name" value="LPXTG_anchor"/>
</dbReference>
<dbReference type="Gene3D" id="2.60.40.10">
    <property type="entry name" value="Immunoglobulins"/>
    <property type="match status" value="2"/>
</dbReference>
<dbReference type="InterPro" id="IPR032364">
    <property type="entry name" value="GramPos_pilinD1_N"/>
</dbReference>
<evidence type="ECO:0000259" key="8">
    <source>
        <dbReference type="Pfam" id="PF00746"/>
    </source>
</evidence>
<organism evidence="11 12">
    <name type="scientific">Enterococcus hermanniensis</name>
    <dbReference type="NCBI Taxonomy" id="249189"/>
    <lineage>
        <taxon>Bacteria</taxon>
        <taxon>Bacillati</taxon>
        <taxon>Bacillota</taxon>
        <taxon>Bacilli</taxon>
        <taxon>Lactobacillales</taxon>
        <taxon>Enterococcaceae</taxon>
        <taxon>Enterococcus</taxon>
    </lineage>
</organism>
<dbReference type="Pfam" id="PF16555">
    <property type="entry name" value="GramPos_pilinD1"/>
    <property type="match status" value="1"/>
</dbReference>
<dbReference type="Pfam" id="PF00746">
    <property type="entry name" value="Gram_pos_anchor"/>
    <property type="match status" value="1"/>
</dbReference>
<evidence type="ECO:0000256" key="3">
    <source>
        <dbReference type="ARBA" id="ARBA00022525"/>
    </source>
</evidence>
<dbReference type="PANTHER" id="PTHR36108">
    <property type="entry name" value="COLOSSIN-B-RELATED"/>
    <property type="match status" value="1"/>
</dbReference>
<dbReference type="PANTHER" id="PTHR36108:SF13">
    <property type="entry name" value="COLOSSIN-B-RELATED"/>
    <property type="match status" value="1"/>
</dbReference>
<dbReference type="InterPro" id="IPR026466">
    <property type="entry name" value="Fim_isopep_form_D2_dom"/>
</dbReference>
<accession>A0A1L8TMD3</accession>
<evidence type="ECO:0000256" key="4">
    <source>
        <dbReference type="ARBA" id="ARBA00022729"/>
    </source>
</evidence>
<dbReference type="NCBIfam" id="TIGR01167">
    <property type="entry name" value="LPXTG_anchor"/>
    <property type="match status" value="1"/>
</dbReference>
<dbReference type="NCBIfam" id="NF033902">
    <property type="entry name" value="iso_D2_wall_anc"/>
    <property type="match status" value="1"/>
</dbReference>